<organism evidence="1 2">
    <name type="scientific">Pseudodesulfovibrio methanolicus</name>
    <dbReference type="NCBI Taxonomy" id="3126690"/>
    <lineage>
        <taxon>Bacteria</taxon>
        <taxon>Pseudomonadati</taxon>
        <taxon>Thermodesulfobacteriota</taxon>
        <taxon>Desulfovibrionia</taxon>
        <taxon>Desulfovibrionales</taxon>
        <taxon>Desulfovibrionaceae</taxon>
    </lineage>
</organism>
<evidence type="ECO:0000313" key="1">
    <source>
        <dbReference type="EMBL" id="WWX24033.1"/>
    </source>
</evidence>
<dbReference type="RefSeq" id="WP_338669729.1">
    <property type="nucleotide sequence ID" value="NZ_CP146609.1"/>
</dbReference>
<name>A0ABZ2J5H9_9BACT</name>
<sequence>MQSIDQSVLEAFDTMWGLYPEPVMLVHACRDVLAVNQRAEELGITPGIKCYSLYPSDRICPGCLGNKMLKSGQAERKGAFTKQGRYVDGYWIPVKGVEKVFVHFGNDITEFVKPELLAE</sequence>
<protein>
    <submittedName>
        <fullName evidence="1">Uncharacterized protein</fullName>
    </submittedName>
</protein>
<dbReference type="EMBL" id="CP146609">
    <property type="protein sequence ID" value="WWX24033.1"/>
    <property type="molecule type" value="Genomic_DNA"/>
</dbReference>
<evidence type="ECO:0000313" key="2">
    <source>
        <dbReference type="Proteomes" id="UP001385389"/>
    </source>
</evidence>
<proteinExistence type="predicted"/>
<reference evidence="1 2" key="1">
    <citation type="submission" date="2024-03" db="EMBL/GenBank/DDBJ databases">
        <title>Phenotype and Genome Characterization of a Sulfate-Reducing Bacterium Pseudodesulfovibrio sp. strain 5S69, isolated from Petroleum Reservoir in Tatarstan (Russia).</title>
        <authorList>
            <person name="Bidzhieva S.K."/>
            <person name="Kadnikov V."/>
            <person name="Tourova T.P."/>
            <person name="Samigullina S.R."/>
            <person name="Sokolova D.S."/>
            <person name="Poltaraus A.B."/>
            <person name="Avtukh A.N."/>
            <person name="Tereshina V.M."/>
            <person name="Mardanov A.V."/>
            <person name="Nazina T.N."/>
        </authorList>
    </citation>
    <scope>NUCLEOTIDE SEQUENCE [LARGE SCALE GENOMIC DNA]</scope>
    <source>
        <strain evidence="1 2">5S69</strain>
    </source>
</reference>
<accession>A0ABZ2J5H9</accession>
<dbReference type="Proteomes" id="UP001385389">
    <property type="component" value="Chromosome"/>
</dbReference>
<keyword evidence="2" id="KW-1185">Reference proteome</keyword>
<gene>
    <name evidence="1" type="ORF">V8V93_07415</name>
</gene>